<keyword evidence="2" id="KW-1185">Reference proteome</keyword>
<name>L0A3G7_DEIPD</name>
<accession>L0A3G7</accession>
<evidence type="ECO:0008006" key="3">
    <source>
        <dbReference type="Google" id="ProtNLM"/>
    </source>
</evidence>
<proteinExistence type="predicted"/>
<sequence>MRFVLYTELQGEDALHTLRPLLAHCATLPGFEGGELLVSPAQPKLALLQSRWSVDPPALEVEGARSWSFQVIESLGQEIGQEITAAGRPPG</sequence>
<reference evidence="2" key="1">
    <citation type="submission" date="2012-03" db="EMBL/GenBank/DDBJ databases">
        <title>Complete sequence of chromosome of Deinococcus peraridilitoris DSM 19664.</title>
        <authorList>
            <person name="Lucas S."/>
            <person name="Copeland A."/>
            <person name="Lapidus A."/>
            <person name="Glavina del Rio T."/>
            <person name="Dalin E."/>
            <person name="Tice H."/>
            <person name="Bruce D."/>
            <person name="Goodwin L."/>
            <person name="Pitluck S."/>
            <person name="Peters L."/>
            <person name="Mikhailova N."/>
            <person name="Lu M."/>
            <person name="Kyrpides N."/>
            <person name="Mavromatis K."/>
            <person name="Ivanova N."/>
            <person name="Brettin T."/>
            <person name="Detter J.C."/>
            <person name="Han C."/>
            <person name="Larimer F."/>
            <person name="Land M."/>
            <person name="Hauser L."/>
            <person name="Markowitz V."/>
            <person name="Cheng J.-F."/>
            <person name="Hugenholtz P."/>
            <person name="Woyke T."/>
            <person name="Wu D."/>
            <person name="Pukall R."/>
            <person name="Steenblock K."/>
            <person name="Brambilla E."/>
            <person name="Klenk H.-P."/>
            <person name="Eisen J.A."/>
        </authorList>
    </citation>
    <scope>NUCLEOTIDE SEQUENCE [LARGE SCALE GENOMIC DNA]</scope>
    <source>
        <strain evidence="2">DSM 19664 / LMG 22246 / CIP 109416 / KR-200</strain>
    </source>
</reference>
<dbReference type="EMBL" id="CP003382">
    <property type="protein sequence ID" value="AFZ68443.1"/>
    <property type="molecule type" value="Genomic_DNA"/>
</dbReference>
<protein>
    <recommendedName>
        <fullName evidence="3">ABM domain-containing protein</fullName>
    </recommendedName>
</protein>
<dbReference type="RefSeq" id="WP_015236745.1">
    <property type="nucleotide sequence ID" value="NC_019793.1"/>
</dbReference>
<dbReference type="PATRIC" id="fig|937777.3.peg.3008"/>
<dbReference type="AlphaFoldDB" id="L0A3G7"/>
<dbReference type="HOGENOM" id="CLU_187495_0_0_0"/>
<gene>
    <name evidence="1" type="ordered locus">Deipe_2992</name>
</gene>
<organism evidence="1 2">
    <name type="scientific">Deinococcus peraridilitoris (strain DSM 19664 / LMG 22246 / CIP 109416 / KR-200)</name>
    <dbReference type="NCBI Taxonomy" id="937777"/>
    <lineage>
        <taxon>Bacteria</taxon>
        <taxon>Thermotogati</taxon>
        <taxon>Deinococcota</taxon>
        <taxon>Deinococci</taxon>
        <taxon>Deinococcales</taxon>
        <taxon>Deinococcaceae</taxon>
        <taxon>Deinococcus</taxon>
    </lineage>
</organism>
<evidence type="ECO:0000313" key="2">
    <source>
        <dbReference type="Proteomes" id="UP000010467"/>
    </source>
</evidence>
<dbReference type="KEGG" id="dpd:Deipe_2992"/>
<evidence type="ECO:0000313" key="1">
    <source>
        <dbReference type="EMBL" id="AFZ68443.1"/>
    </source>
</evidence>
<dbReference type="Proteomes" id="UP000010467">
    <property type="component" value="Chromosome"/>
</dbReference>
<dbReference type="STRING" id="937777.Deipe_2992"/>